<evidence type="ECO:0000313" key="1">
    <source>
        <dbReference type="EMBL" id="EMM7459814.1"/>
    </source>
</evidence>
<protein>
    <submittedName>
        <fullName evidence="1">Uncharacterized protein</fullName>
    </submittedName>
</protein>
<sequence>MKYTMKVYKESAKHPSYLESRFGKGKTGNSFLFEGHRWAYEHTSFDDDGDYDLLYRFDDKPYPEDVSVTVASDDMTLRDYFAAKFMQGVCANPDKLYDDEPLAKEAYAMADAMLRARESS</sequence>
<dbReference type="Proteomes" id="UP001169574">
    <property type="component" value="Unassembled WGS sequence"/>
</dbReference>
<organism evidence="1 2">
    <name type="scientific">Citrobacter freundii</name>
    <dbReference type="NCBI Taxonomy" id="546"/>
    <lineage>
        <taxon>Bacteria</taxon>
        <taxon>Pseudomonadati</taxon>
        <taxon>Pseudomonadota</taxon>
        <taxon>Gammaproteobacteria</taxon>
        <taxon>Enterobacterales</taxon>
        <taxon>Enterobacteriaceae</taxon>
        <taxon>Citrobacter</taxon>
        <taxon>Citrobacter freundii complex</taxon>
    </lineage>
</organism>
<name>A0AAN4F1R7_CITFR</name>
<proteinExistence type="predicted"/>
<accession>A0AAN4F1R7</accession>
<comment type="caution">
    <text evidence="1">The sequence shown here is derived from an EMBL/GenBank/DDBJ whole genome shotgun (WGS) entry which is preliminary data.</text>
</comment>
<gene>
    <name evidence="1" type="ORF">P7U51_004391</name>
</gene>
<dbReference type="EMBL" id="ABLGCN030000015">
    <property type="protein sequence ID" value="EMM7459814.1"/>
    <property type="molecule type" value="Genomic_DNA"/>
</dbReference>
<dbReference type="AlphaFoldDB" id="A0AAN4F1R7"/>
<reference evidence="1" key="1">
    <citation type="submission" date="2024-02" db="EMBL/GenBank/DDBJ databases">
        <authorList>
            <consortium name="Clinical and Environmental Microbiology Branch: Whole genome sequencing antimicrobial resistance pathogens in the healthcare setting"/>
        </authorList>
    </citation>
    <scope>NUCLEOTIDE SEQUENCE</scope>
    <source>
        <strain evidence="1">Whole organism</strain>
    </source>
</reference>
<evidence type="ECO:0000313" key="2">
    <source>
        <dbReference type="Proteomes" id="UP001169574"/>
    </source>
</evidence>